<evidence type="ECO:0000256" key="3">
    <source>
        <dbReference type="ARBA" id="ARBA00022723"/>
    </source>
</evidence>
<name>A0ABD6FDB0_9PSEU</name>
<dbReference type="SUPFAM" id="SSF48264">
    <property type="entry name" value="Cytochrome P450"/>
    <property type="match status" value="1"/>
</dbReference>
<comment type="caution">
    <text evidence="8">The sequence shown here is derived from an EMBL/GenBank/DDBJ whole genome shotgun (WGS) entry which is preliminary data.</text>
</comment>
<dbReference type="GO" id="GO:0046872">
    <property type="term" value="F:metal ion binding"/>
    <property type="evidence" value="ECO:0007669"/>
    <property type="project" value="UniProtKB-KW"/>
</dbReference>
<keyword evidence="6" id="KW-0503">Monooxygenase</keyword>
<dbReference type="InterPro" id="IPR036396">
    <property type="entry name" value="Cyt_P450_sf"/>
</dbReference>
<organism evidence="8 9">
    <name type="scientific">Thermocrispum agreste</name>
    <dbReference type="NCBI Taxonomy" id="37925"/>
    <lineage>
        <taxon>Bacteria</taxon>
        <taxon>Bacillati</taxon>
        <taxon>Actinomycetota</taxon>
        <taxon>Actinomycetes</taxon>
        <taxon>Pseudonocardiales</taxon>
        <taxon>Pseudonocardiaceae</taxon>
        <taxon>Thermocrispum</taxon>
    </lineage>
</organism>
<evidence type="ECO:0000313" key="9">
    <source>
        <dbReference type="Proteomes" id="UP000249324"/>
    </source>
</evidence>
<gene>
    <name evidence="8" type="ORF">DIU77_006770</name>
</gene>
<comment type="cofactor">
    <cofactor evidence="1 5">
        <name>heme</name>
        <dbReference type="ChEBI" id="CHEBI:30413"/>
    </cofactor>
</comment>
<dbReference type="InterPro" id="IPR001128">
    <property type="entry name" value="Cyt_P450"/>
</dbReference>
<dbReference type="AlphaFoldDB" id="A0ABD6FDB0"/>
<keyword evidence="6" id="KW-0560">Oxidoreductase</keyword>
<evidence type="ECO:0000256" key="1">
    <source>
        <dbReference type="ARBA" id="ARBA00001971"/>
    </source>
</evidence>
<dbReference type="EMBL" id="QGUI02000060">
    <property type="protein sequence ID" value="MFO7191930.1"/>
    <property type="molecule type" value="Genomic_DNA"/>
</dbReference>
<dbReference type="PANTHER" id="PTHR24305:SF166">
    <property type="entry name" value="CYTOCHROME P450 12A4, MITOCHONDRIAL-RELATED"/>
    <property type="match status" value="1"/>
</dbReference>
<dbReference type="InterPro" id="IPR002403">
    <property type="entry name" value="Cyt_P450_E_grp-IV"/>
</dbReference>
<dbReference type="PRINTS" id="PR00465">
    <property type="entry name" value="EP450IV"/>
</dbReference>
<comment type="similarity">
    <text evidence="2 6">Belongs to the cytochrome P450 family.</text>
</comment>
<protein>
    <submittedName>
        <fullName evidence="8">Cytochrome P450</fullName>
    </submittedName>
</protein>
<evidence type="ECO:0000313" key="8">
    <source>
        <dbReference type="EMBL" id="MFO7191930.1"/>
    </source>
</evidence>
<evidence type="ECO:0000256" key="6">
    <source>
        <dbReference type="RuleBase" id="RU000461"/>
    </source>
</evidence>
<dbReference type="Gene3D" id="1.10.630.10">
    <property type="entry name" value="Cytochrome P450"/>
    <property type="match status" value="1"/>
</dbReference>
<sequence length="456" mass="51380">MVDRKLLHGHASPTPLATPPAGSGLKPVLGDFGLPFIGHTLAHMRHPVDFALARYRRLGPVSWGGMLGRRAAAAAGPDATQVVLVNKDRVYSQQGWATLIDRFFHRGLMLLDFDEHLRHRRIMNHAFTRERLAGYAEQFGPVVDRGVTALPTDRPVRLYWKLKQLTLDVAARVFMDTPSGASKEINKAFVDAVRATTSFVRAPIPGGRWWAGVRGRELLERYFAERLPAKRASDSSDLFAALCHAEDADGARFTDTDVVNHMIFLMMAAHDTATITTTATVYYLGKHPDWQERVREEARTVGPGPLGLAELDALSTLELVIKESLRLAAPVPSLMRKTVRDTDLMGHYVPAGTLVVLSPTLNHYLSEYWTDPHAFDPMRFAEPRREDRSHRFAWVPFGGGAHKCIGMHFGMYEVKALLHAMLMRYRWWLPESYQLRWDHTALPVPADGLPVRLYRR</sequence>
<dbReference type="PANTHER" id="PTHR24305">
    <property type="entry name" value="CYTOCHROME P450"/>
    <property type="match status" value="1"/>
</dbReference>
<keyword evidence="3 5" id="KW-0479">Metal-binding</keyword>
<reference evidence="8 9" key="1">
    <citation type="journal article" date="2021" name="BMC Genomics">
        <title>Genome-resolved metagenome and metatranscriptome analyses of thermophilic composting reveal key bacterial players and their metabolic interactions.</title>
        <authorList>
            <person name="Braga L.P.P."/>
            <person name="Pereira R.V."/>
            <person name="Martins L.F."/>
            <person name="Moura L.M.S."/>
            <person name="Sanchez F.B."/>
            <person name="Patane J.S.L."/>
            <person name="da Silva A.M."/>
            <person name="Setubal J.C."/>
        </authorList>
    </citation>
    <scope>NUCLEOTIDE SEQUENCE [LARGE SCALE GENOMIC DNA]</scope>
    <source>
        <strain evidence="8">ZC4RG45</strain>
    </source>
</reference>
<feature type="region of interest" description="Disordered" evidence="7">
    <location>
        <begin position="1"/>
        <end position="22"/>
    </location>
</feature>
<keyword evidence="5 6" id="KW-0349">Heme</keyword>
<evidence type="ECO:0000256" key="7">
    <source>
        <dbReference type="SAM" id="MobiDB-lite"/>
    </source>
</evidence>
<proteinExistence type="inferred from homology"/>
<keyword evidence="4 5" id="KW-0408">Iron</keyword>
<evidence type="ECO:0000256" key="4">
    <source>
        <dbReference type="ARBA" id="ARBA00023004"/>
    </source>
</evidence>
<feature type="binding site" description="axial binding residue" evidence="5">
    <location>
        <position position="404"/>
    </location>
    <ligand>
        <name>heme</name>
        <dbReference type="ChEBI" id="CHEBI:30413"/>
    </ligand>
    <ligandPart>
        <name>Fe</name>
        <dbReference type="ChEBI" id="CHEBI:18248"/>
    </ligandPart>
</feature>
<dbReference type="InterPro" id="IPR017972">
    <property type="entry name" value="Cyt_P450_CS"/>
</dbReference>
<dbReference type="Proteomes" id="UP000249324">
    <property type="component" value="Unassembled WGS sequence"/>
</dbReference>
<evidence type="ECO:0000256" key="5">
    <source>
        <dbReference type="PIRSR" id="PIRSR602403-1"/>
    </source>
</evidence>
<dbReference type="InterPro" id="IPR050121">
    <property type="entry name" value="Cytochrome_P450_monoxygenase"/>
</dbReference>
<evidence type="ECO:0000256" key="2">
    <source>
        <dbReference type="ARBA" id="ARBA00010617"/>
    </source>
</evidence>
<dbReference type="GO" id="GO:0004497">
    <property type="term" value="F:monooxygenase activity"/>
    <property type="evidence" value="ECO:0007669"/>
    <property type="project" value="UniProtKB-KW"/>
</dbReference>
<dbReference type="Pfam" id="PF00067">
    <property type="entry name" value="p450"/>
    <property type="match status" value="1"/>
</dbReference>
<dbReference type="PRINTS" id="PR00385">
    <property type="entry name" value="P450"/>
</dbReference>
<accession>A0ABD6FDB0</accession>
<dbReference type="PROSITE" id="PS00086">
    <property type="entry name" value="CYTOCHROME_P450"/>
    <property type="match status" value="1"/>
</dbReference>